<name>A0A6H0XV92_9PEZI</name>
<dbReference type="Proteomes" id="UP000503462">
    <property type="component" value="Chromosome 3"/>
</dbReference>
<feature type="compositionally biased region" description="Polar residues" evidence="1">
    <location>
        <begin position="71"/>
        <end position="84"/>
    </location>
</feature>
<dbReference type="AlphaFoldDB" id="A0A6H0XV92"/>
<sequence>MAPRRKIPPAPSGPRQTSMLSFLSRAPVVAPQGARAVTSSASTTHDTVRGPSATIPSQQGNAPQGARVVQHSLTSRRSVDTPSQEGPAPKRARVEETTSTSTHGVVAGPSTVPIQVGQAAQQSTASVEEALRVVTATRNGSLAYEGHSFREFLEYMFTRLIGWMNQDEASYNASDLAGWYLQGLQRASPGALAYMSDCFARRSLWSPRHFLSLLPLDRPDNQVGLYMIAIQRRGSYHTYVGNHFNAAYRAHESNKLLYQQWAEPDFVNADGRVSHRFPKSFVLAHGKSAMLMMETVQIELMSGFSVHPKNATFAGLFPRAYLQELASTPASDNTSTRDVFKALMNVSPTNESVPVYERISRGVLQDLCSTGKAYPRVHPDSSVILTPWSFSLGRTVMADMTARGFDRNITSSVELSLEHHDSYQVNNWARVPQDWSCTDLPDVTNLVFTIAWVNNTTQQLETTIFQRHEHNGGAYTSAAVKALTYCIFVQTLHETVQDSNAAALSHPWRFNILAGPPAGPHLSKDETTAVRLFPGHARHTAAAYRQTNRVTCAGCSLVMRYDKLLVHLTLASRSDMRSFHRASHECCSSYGVQPRQLTRECVARVVGATNQQIRNAIAWDRTNPPPARPRRA</sequence>
<keyword evidence="3" id="KW-1185">Reference proteome</keyword>
<gene>
    <name evidence="2" type="ORF">AMS68_004123</name>
</gene>
<evidence type="ECO:0000313" key="3">
    <source>
        <dbReference type="Proteomes" id="UP000503462"/>
    </source>
</evidence>
<accession>A0A6H0XV92</accession>
<dbReference type="EMBL" id="CP051141">
    <property type="protein sequence ID" value="QIW98605.1"/>
    <property type="molecule type" value="Genomic_DNA"/>
</dbReference>
<feature type="region of interest" description="Disordered" evidence="1">
    <location>
        <begin position="1"/>
        <end position="110"/>
    </location>
</feature>
<evidence type="ECO:0000313" key="2">
    <source>
        <dbReference type="EMBL" id="QIW98605.1"/>
    </source>
</evidence>
<evidence type="ECO:0000256" key="1">
    <source>
        <dbReference type="SAM" id="MobiDB-lite"/>
    </source>
</evidence>
<protein>
    <submittedName>
        <fullName evidence="2">Uncharacterized protein</fullName>
    </submittedName>
</protein>
<organism evidence="2 3">
    <name type="scientific">Peltaster fructicola</name>
    <dbReference type="NCBI Taxonomy" id="286661"/>
    <lineage>
        <taxon>Eukaryota</taxon>
        <taxon>Fungi</taxon>
        <taxon>Dikarya</taxon>
        <taxon>Ascomycota</taxon>
        <taxon>Pezizomycotina</taxon>
        <taxon>Dothideomycetes</taxon>
        <taxon>Dothideomycetes incertae sedis</taxon>
        <taxon>Peltaster</taxon>
    </lineage>
</organism>
<reference evidence="2 3" key="1">
    <citation type="journal article" date="2016" name="Sci. Rep.">
        <title>Peltaster fructicola genome reveals evolution from an invasive phytopathogen to an ectophytic parasite.</title>
        <authorList>
            <person name="Xu C."/>
            <person name="Chen H."/>
            <person name="Gleason M.L."/>
            <person name="Xu J.R."/>
            <person name="Liu H."/>
            <person name="Zhang R."/>
            <person name="Sun G."/>
        </authorList>
    </citation>
    <scope>NUCLEOTIDE SEQUENCE [LARGE SCALE GENOMIC DNA]</scope>
    <source>
        <strain evidence="2 3">LNHT1506</strain>
    </source>
</reference>
<proteinExistence type="predicted"/>